<dbReference type="InterPro" id="IPR056521">
    <property type="entry name" value="MARCHF6-like_C"/>
</dbReference>
<keyword evidence="11 14" id="KW-1133">Transmembrane helix</keyword>
<dbReference type="Pfam" id="PF12906">
    <property type="entry name" value="RINGv"/>
    <property type="match status" value="1"/>
</dbReference>
<keyword evidence="9" id="KW-0833">Ubl conjugation pathway</keyword>
<dbReference type="GO" id="GO:0005789">
    <property type="term" value="C:endoplasmic reticulum membrane"/>
    <property type="evidence" value="ECO:0007669"/>
    <property type="project" value="TreeGrafter"/>
</dbReference>
<dbReference type="GO" id="GO:0036503">
    <property type="term" value="P:ERAD pathway"/>
    <property type="evidence" value="ECO:0007669"/>
    <property type="project" value="TreeGrafter"/>
</dbReference>
<evidence type="ECO:0000256" key="11">
    <source>
        <dbReference type="ARBA" id="ARBA00022989"/>
    </source>
</evidence>
<dbReference type="SUPFAM" id="SSF57850">
    <property type="entry name" value="RING/U-box"/>
    <property type="match status" value="1"/>
</dbReference>
<evidence type="ECO:0000256" key="3">
    <source>
        <dbReference type="ARBA" id="ARBA00004906"/>
    </source>
</evidence>
<keyword evidence="17" id="KW-1185">Reference proteome</keyword>
<dbReference type="Gene3D" id="3.30.40.10">
    <property type="entry name" value="Zinc/RING finger domain, C3HC4 (zinc finger)"/>
    <property type="match status" value="1"/>
</dbReference>
<feature type="transmembrane region" description="Helical" evidence="14">
    <location>
        <begin position="1034"/>
        <end position="1060"/>
    </location>
</feature>
<dbReference type="PROSITE" id="PS51292">
    <property type="entry name" value="ZF_RING_CH"/>
    <property type="match status" value="1"/>
</dbReference>
<feature type="transmembrane region" description="Helical" evidence="14">
    <location>
        <begin position="989"/>
        <end position="1013"/>
    </location>
</feature>
<feature type="region of interest" description="Disordered" evidence="13">
    <location>
        <begin position="287"/>
        <end position="356"/>
    </location>
</feature>
<organism evidence="16 17">
    <name type="scientific">Lichtheimia ornata</name>
    <dbReference type="NCBI Taxonomy" id="688661"/>
    <lineage>
        <taxon>Eukaryota</taxon>
        <taxon>Fungi</taxon>
        <taxon>Fungi incertae sedis</taxon>
        <taxon>Mucoromycota</taxon>
        <taxon>Mucoromycotina</taxon>
        <taxon>Mucoromycetes</taxon>
        <taxon>Mucorales</taxon>
        <taxon>Lichtheimiaceae</taxon>
        <taxon>Lichtheimia</taxon>
    </lineage>
</organism>
<feature type="transmembrane region" description="Helical" evidence="14">
    <location>
        <begin position="680"/>
        <end position="700"/>
    </location>
</feature>
<comment type="subcellular location">
    <subcellularLocation>
        <location evidence="2">Membrane</location>
        <topology evidence="2">Multi-pass membrane protein</topology>
    </subcellularLocation>
</comment>
<feature type="transmembrane region" description="Helical" evidence="14">
    <location>
        <begin position="445"/>
        <end position="465"/>
    </location>
</feature>
<proteinExistence type="predicted"/>
<feature type="transmembrane region" description="Helical" evidence="14">
    <location>
        <begin position="185"/>
        <end position="202"/>
    </location>
</feature>
<evidence type="ECO:0000256" key="12">
    <source>
        <dbReference type="ARBA" id="ARBA00023136"/>
    </source>
</evidence>
<evidence type="ECO:0000256" key="14">
    <source>
        <dbReference type="SAM" id="Phobius"/>
    </source>
</evidence>
<feature type="transmembrane region" description="Helical" evidence="14">
    <location>
        <begin position="628"/>
        <end position="651"/>
    </location>
</feature>
<feature type="transmembrane region" description="Helical" evidence="14">
    <location>
        <begin position="783"/>
        <end position="800"/>
    </location>
</feature>
<feature type="domain" description="RING-CH-type" evidence="15">
    <location>
        <begin position="1"/>
        <end position="60"/>
    </location>
</feature>
<reference evidence="16 17" key="1">
    <citation type="submission" date="2023-03" db="EMBL/GenBank/DDBJ databases">
        <title>Genome sequence of Lichtheimia ornata CBS 291.66.</title>
        <authorList>
            <person name="Mohabir J.T."/>
            <person name="Shea T.P."/>
            <person name="Kurbessoian T."/>
            <person name="Berby B."/>
            <person name="Fontaine J."/>
            <person name="Livny J."/>
            <person name="Gnirke A."/>
            <person name="Stajich J.E."/>
            <person name="Cuomo C.A."/>
        </authorList>
    </citation>
    <scope>NUCLEOTIDE SEQUENCE [LARGE SCALE GENOMIC DNA]</scope>
    <source>
        <strain evidence="16">CBS 291.66</strain>
    </source>
</reference>
<accession>A0AAD7V3X7</accession>
<evidence type="ECO:0000256" key="7">
    <source>
        <dbReference type="ARBA" id="ARBA00022723"/>
    </source>
</evidence>
<comment type="pathway">
    <text evidence="3">Protein modification; protein ubiquitination.</text>
</comment>
<dbReference type="InterPro" id="IPR013083">
    <property type="entry name" value="Znf_RING/FYVE/PHD"/>
</dbReference>
<keyword evidence="5" id="KW-0808">Transferase</keyword>
<comment type="caution">
    <text evidence="16">The sequence shown here is derived from an EMBL/GenBank/DDBJ whole genome shotgun (WGS) entry which is preliminary data.</text>
</comment>
<dbReference type="GeneID" id="83212963"/>
<evidence type="ECO:0000256" key="10">
    <source>
        <dbReference type="ARBA" id="ARBA00022833"/>
    </source>
</evidence>
<dbReference type="GO" id="GO:0061630">
    <property type="term" value="F:ubiquitin protein ligase activity"/>
    <property type="evidence" value="ECO:0007669"/>
    <property type="project" value="UniProtKB-EC"/>
</dbReference>
<dbReference type="AlphaFoldDB" id="A0AAD7V3X7"/>
<feature type="region of interest" description="Disordered" evidence="13">
    <location>
        <begin position="136"/>
        <end position="158"/>
    </location>
</feature>
<evidence type="ECO:0000256" key="5">
    <source>
        <dbReference type="ARBA" id="ARBA00022679"/>
    </source>
</evidence>
<dbReference type="EMBL" id="JARTCD010000022">
    <property type="protein sequence ID" value="KAJ8658824.1"/>
    <property type="molecule type" value="Genomic_DNA"/>
</dbReference>
<dbReference type="CDD" id="cd16702">
    <property type="entry name" value="RING_CH-C4HC3_MARCH6"/>
    <property type="match status" value="1"/>
</dbReference>
<dbReference type="EC" id="2.3.2.27" evidence="4"/>
<dbReference type="SMART" id="SM00744">
    <property type="entry name" value="RINGv"/>
    <property type="match status" value="1"/>
</dbReference>
<feature type="transmembrane region" description="Helical" evidence="14">
    <location>
        <begin position="1131"/>
        <end position="1154"/>
    </location>
</feature>
<feature type="transmembrane region" description="Helical" evidence="14">
    <location>
        <begin position="947"/>
        <end position="969"/>
    </location>
</feature>
<dbReference type="InterPro" id="IPR011016">
    <property type="entry name" value="Znf_RING-CH"/>
</dbReference>
<dbReference type="PANTHER" id="PTHR13145:SF0">
    <property type="entry name" value="E3 UBIQUITIN-PROTEIN LIGASE MARCHF6"/>
    <property type="match status" value="1"/>
</dbReference>
<evidence type="ECO:0000256" key="13">
    <source>
        <dbReference type="SAM" id="MobiDB-lite"/>
    </source>
</evidence>
<evidence type="ECO:0000259" key="15">
    <source>
        <dbReference type="PROSITE" id="PS51292"/>
    </source>
</evidence>
<evidence type="ECO:0000256" key="1">
    <source>
        <dbReference type="ARBA" id="ARBA00000900"/>
    </source>
</evidence>
<dbReference type="FunFam" id="3.30.40.10:FF:000287">
    <property type="entry name" value="RING finger membrane protein"/>
    <property type="match status" value="1"/>
</dbReference>
<keyword evidence="8" id="KW-0863">Zinc-finger</keyword>
<protein>
    <recommendedName>
        <fullName evidence="4">RING-type E3 ubiquitin transferase</fullName>
        <ecNumber evidence="4">2.3.2.27</ecNumber>
    </recommendedName>
</protein>
<dbReference type="GO" id="GO:0008270">
    <property type="term" value="F:zinc ion binding"/>
    <property type="evidence" value="ECO:0007669"/>
    <property type="project" value="UniProtKB-KW"/>
</dbReference>
<feature type="transmembrane region" description="Helical" evidence="14">
    <location>
        <begin position="1174"/>
        <end position="1192"/>
    </location>
</feature>
<sequence length="1218" mass="138291">MDEEEICRVCRCGATPEQPLFHPCKCSGSIRHVHQDCLTEWLSHSRKKYCELCEHPFAFTPVYREDMPERLPWILFIRQLYKKTITILCVATRAIFVSCTWFILIPYLTVWNWRFYLWSGENLAAQLDRLQDARNTTHGPSIKSNDTADPSSFSNNTSSANDDGSLYAFFNQIDMRTFWSDCFEGQMIACIVVVLFAAAFLLREWLVQNIPTELDVDEEEENDQRAETPPLAPTIARAESDEDDLTDEEFYHHIEPPPMDLMLQQPHRPHHNGGRYTENFIESNDHIFRGEDGSSNSSIGSDSEDEEADHEMLVPRGEPPNAPFMRHMDHHQQNFDIQQQQQQQRREERHHHPQNNAALAVVENNNEMEEENLGDEIDGVLEVIGMRGSFWMLAQNSLLMTLLISLCLGITIWMPYIVGISFFMATPLEIVNGVLWLVRKATDPILDSIFYLCIAHIWPFVMEFYRSYLNPHISHYVESLAQHPFASNLMAVFRSCERFVYYIFQTHDNPSSSKAVSSSFFDNARSSVAGSTSTSPSSSLALGGDNLWITLQHYLDQVQPILESISSISRGFAIGKTGYDRFMCVSAGYAVIFLLIASAHVRSSHGAHNEGGGMFTKTFRQVIRQQSIILKVGMFITIELLLFPIVCGILLDVSSLPAFRNATISSRIEHLQGYPLASIFLHWFLGTAFMFLFAAVITMCRECIRPGVLWFIRDPNDPQFHPIKEIVERPALSQLQKLGASSILYAIVIISGVSTTAWCLQLLRLDILPLRWHMLQPLSTVPIDFLVMHIAVPAMIRYLQPKATIKKLAMQWMKLLCRGLRLSSYMLGERHLDEEGVYRHPSNNQPWRRLLFWNRQHPSFATPTSYDYIDGTTSFMRDGQFVLAPKLDNIPYVPGRRMLVPVDPESLQILDPVERELGHPAASGTDDILTNTTIVYLPPLFKQRMTLFLFIMWTTSIAAACAATALPIVLGRWVYHTALGPSVEVHDVYAYFTGGFLLVMLTLLIVHVAKTIAGMYRSTSPSMAYGYLKQRLGMAFYLVAKLLYIGVTMGLMIPVLLGLITEMYLVMPMRDLGTQPPSIELLPIWTRGFVCMSIIRGMTNLVPENEWHNRVNAIFQPDLHAVNIRDLTTKVVMPVMAVGLAAILIPVASAIMLIKSGVFGDMDSTTRIRFIQSMYPAAMVTVVVYYLCHVGAKFMQSWVQAVREDNYLVGTILHNLES</sequence>
<dbReference type="Pfam" id="PF23113">
    <property type="entry name" value="MARCHF6_C"/>
    <property type="match status" value="1"/>
</dbReference>
<evidence type="ECO:0000256" key="8">
    <source>
        <dbReference type="ARBA" id="ARBA00022771"/>
    </source>
</evidence>
<gene>
    <name evidence="16" type="ORF">O0I10_005551</name>
</gene>
<keyword evidence="6 14" id="KW-0812">Transmembrane</keyword>
<evidence type="ECO:0000256" key="6">
    <source>
        <dbReference type="ARBA" id="ARBA00022692"/>
    </source>
</evidence>
<evidence type="ECO:0000256" key="2">
    <source>
        <dbReference type="ARBA" id="ARBA00004141"/>
    </source>
</evidence>
<comment type="catalytic activity">
    <reaction evidence="1">
        <text>S-ubiquitinyl-[E2 ubiquitin-conjugating enzyme]-L-cysteine + [acceptor protein]-L-lysine = [E2 ubiquitin-conjugating enzyme]-L-cysteine + N(6)-ubiquitinyl-[acceptor protein]-L-lysine.</text>
        <dbReference type="EC" id="2.3.2.27"/>
    </reaction>
</comment>
<name>A0AAD7V3X7_9FUNG</name>
<dbReference type="Proteomes" id="UP001234581">
    <property type="component" value="Unassembled WGS sequence"/>
</dbReference>
<keyword evidence="10" id="KW-0862">Zinc</keyword>
<feature type="transmembrane region" description="Helical" evidence="14">
    <location>
        <begin position="397"/>
        <end position="425"/>
    </location>
</feature>
<evidence type="ECO:0000313" key="17">
    <source>
        <dbReference type="Proteomes" id="UP001234581"/>
    </source>
</evidence>
<dbReference type="RefSeq" id="XP_058343737.1">
    <property type="nucleotide sequence ID" value="XM_058485590.1"/>
</dbReference>
<feature type="transmembrane region" description="Helical" evidence="14">
    <location>
        <begin position="85"/>
        <end position="108"/>
    </location>
</feature>
<feature type="compositionally biased region" description="Low complexity" evidence="13">
    <location>
        <begin position="334"/>
        <end position="343"/>
    </location>
</feature>
<evidence type="ECO:0000313" key="16">
    <source>
        <dbReference type="EMBL" id="KAJ8658824.1"/>
    </source>
</evidence>
<keyword evidence="12 14" id="KW-0472">Membrane</keyword>
<keyword evidence="7" id="KW-0479">Metal-binding</keyword>
<evidence type="ECO:0000256" key="4">
    <source>
        <dbReference type="ARBA" id="ARBA00012483"/>
    </source>
</evidence>
<feature type="transmembrane region" description="Helical" evidence="14">
    <location>
        <begin position="743"/>
        <end position="763"/>
    </location>
</feature>
<dbReference type="PANTHER" id="PTHR13145">
    <property type="entry name" value="SSM4 PROTEIN"/>
    <property type="match status" value="1"/>
</dbReference>
<evidence type="ECO:0000256" key="9">
    <source>
        <dbReference type="ARBA" id="ARBA00022786"/>
    </source>
</evidence>